<dbReference type="OMA" id="LPGCAHM"/>
<dbReference type="GO" id="GO:0016020">
    <property type="term" value="C:membrane"/>
    <property type="evidence" value="ECO:0000318"/>
    <property type="project" value="GO_Central"/>
</dbReference>
<feature type="domain" description="RING-type" evidence="6">
    <location>
        <begin position="65"/>
        <end position="110"/>
    </location>
</feature>
<keyword evidence="9" id="KW-1185">Reference proteome</keyword>
<dbReference type="InterPro" id="IPR001841">
    <property type="entry name" value="Znf_RING"/>
</dbReference>
<evidence type="ECO:0000313" key="9">
    <source>
        <dbReference type="Proteomes" id="UP000008810"/>
    </source>
</evidence>
<keyword evidence="5" id="KW-1133">Transmembrane helix</keyword>
<organism evidence="7">
    <name type="scientific">Brachypodium distachyon</name>
    <name type="common">Purple false brome</name>
    <name type="synonym">Trachynia distachya</name>
    <dbReference type="NCBI Taxonomy" id="15368"/>
    <lineage>
        <taxon>Eukaryota</taxon>
        <taxon>Viridiplantae</taxon>
        <taxon>Streptophyta</taxon>
        <taxon>Embryophyta</taxon>
        <taxon>Tracheophyta</taxon>
        <taxon>Spermatophyta</taxon>
        <taxon>Magnoliopsida</taxon>
        <taxon>Liliopsida</taxon>
        <taxon>Poales</taxon>
        <taxon>Poaceae</taxon>
        <taxon>BOP clade</taxon>
        <taxon>Pooideae</taxon>
        <taxon>Stipodae</taxon>
        <taxon>Brachypodieae</taxon>
        <taxon>Brachypodium</taxon>
    </lineage>
</organism>
<dbReference type="SMART" id="SM00184">
    <property type="entry name" value="RING"/>
    <property type="match status" value="1"/>
</dbReference>
<evidence type="ECO:0000256" key="1">
    <source>
        <dbReference type="ARBA" id="ARBA00022723"/>
    </source>
</evidence>
<dbReference type="Gene3D" id="3.30.40.10">
    <property type="entry name" value="Zinc/RING finger domain, C3HC4 (zinc finger)"/>
    <property type="match status" value="1"/>
</dbReference>
<protein>
    <recommendedName>
        <fullName evidence="6">RING-type domain-containing protein</fullName>
    </recommendedName>
</protein>
<dbReference type="OrthoDB" id="666913at2759"/>
<dbReference type="GO" id="GO:0006511">
    <property type="term" value="P:ubiquitin-dependent protein catabolic process"/>
    <property type="evidence" value="ECO:0000318"/>
    <property type="project" value="GO_Central"/>
</dbReference>
<dbReference type="SUPFAM" id="SSF57850">
    <property type="entry name" value="RING/U-box"/>
    <property type="match status" value="1"/>
</dbReference>
<keyword evidence="3" id="KW-0862">Zinc</keyword>
<evidence type="ECO:0000313" key="8">
    <source>
        <dbReference type="EnsemblPlants" id="KQJ92570"/>
    </source>
</evidence>
<dbReference type="Proteomes" id="UP000008810">
    <property type="component" value="Chromosome 4"/>
</dbReference>
<dbReference type="STRING" id="15368.I1IV24"/>
<evidence type="ECO:0000256" key="3">
    <source>
        <dbReference type="ARBA" id="ARBA00022833"/>
    </source>
</evidence>
<dbReference type="InterPro" id="IPR013083">
    <property type="entry name" value="Znf_RING/FYVE/PHD"/>
</dbReference>
<dbReference type="Gramene" id="KQJ92570">
    <property type="protein sequence ID" value="KQJ92570"/>
    <property type="gene ID" value="BRADI_4g44520v3"/>
</dbReference>
<dbReference type="GO" id="GO:0008270">
    <property type="term" value="F:zinc ion binding"/>
    <property type="evidence" value="ECO:0007669"/>
    <property type="project" value="UniProtKB-KW"/>
</dbReference>
<gene>
    <name evidence="8" type="primary">LOC104585215</name>
    <name evidence="7" type="ORF">BRADI_4g44520v3</name>
</gene>
<dbReference type="Pfam" id="PF13639">
    <property type="entry name" value="zf-RING_2"/>
    <property type="match status" value="1"/>
</dbReference>
<evidence type="ECO:0000256" key="4">
    <source>
        <dbReference type="PROSITE-ProRule" id="PRU00175"/>
    </source>
</evidence>
<proteinExistence type="predicted"/>
<dbReference type="GeneID" id="104585215"/>
<evidence type="ECO:0000313" key="7">
    <source>
        <dbReference type="EMBL" id="KQJ92570.1"/>
    </source>
</evidence>
<dbReference type="EMBL" id="CM000883">
    <property type="protein sequence ID" value="KQJ92570.1"/>
    <property type="molecule type" value="Genomic_DNA"/>
</dbReference>
<dbReference type="PANTHER" id="PTHR45969:SF55">
    <property type="entry name" value="OS07G0686300 PROTEIN"/>
    <property type="match status" value="1"/>
</dbReference>
<dbReference type="SMART" id="SM00744">
    <property type="entry name" value="RINGv"/>
    <property type="match status" value="1"/>
</dbReference>
<sequence length="124" mass="13939">MEVDGDLVFYSVIAAVLLAGVVVYVCFFYDSPEDEAAAMALRIVDHATLPRRQRRHGQDQESLDCTVCMGKMEEEGEACCVLPACGHEFHRDCMAKWIQTSRRITCPVCRTFVWHPDPVVASMV</sequence>
<dbReference type="PROSITE" id="PS50089">
    <property type="entry name" value="ZF_RING_2"/>
    <property type="match status" value="1"/>
</dbReference>
<dbReference type="EnsemblPlants" id="KQJ92570">
    <property type="protein sequence ID" value="KQJ92570"/>
    <property type="gene ID" value="BRADI_4g44520v3"/>
</dbReference>
<keyword evidence="5" id="KW-0812">Transmembrane</keyword>
<dbReference type="AlphaFoldDB" id="I1IV24"/>
<accession>I1IV24</accession>
<dbReference type="InterPro" id="IPR011016">
    <property type="entry name" value="Znf_RING-CH"/>
</dbReference>
<dbReference type="HOGENOM" id="CLU_2007069_0_0_1"/>
<reference evidence="7 8" key="1">
    <citation type="journal article" date="2010" name="Nature">
        <title>Genome sequencing and analysis of the model grass Brachypodium distachyon.</title>
        <authorList>
            <consortium name="International Brachypodium Initiative"/>
        </authorList>
    </citation>
    <scope>NUCLEOTIDE SEQUENCE [LARGE SCALE GENOMIC DNA]</scope>
    <source>
        <strain evidence="7 8">Bd21</strain>
    </source>
</reference>
<dbReference type="RefSeq" id="XP_010239554.1">
    <property type="nucleotide sequence ID" value="XM_010241252.1"/>
</dbReference>
<reference evidence="8" key="3">
    <citation type="submission" date="2018-08" db="UniProtKB">
        <authorList>
            <consortium name="EnsemblPlants"/>
        </authorList>
    </citation>
    <scope>IDENTIFICATION</scope>
    <source>
        <strain evidence="8">cv. Bd21</strain>
    </source>
</reference>
<feature type="transmembrane region" description="Helical" evidence="5">
    <location>
        <begin position="7"/>
        <end position="29"/>
    </location>
</feature>
<keyword evidence="2 4" id="KW-0863">Zinc-finger</keyword>
<dbReference type="KEGG" id="bdi:104585215"/>
<dbReference type="GO" id="GO:0061630">
    <property type="term" value="F:ubiquitin protein ligase activity"/>
    <property type="evidence" value="ECO:0000318"/>
    <property type="project" value="GO_Central"/>
</dbReference>
<keyword evidence="1" id="KW-0479">Metal-binding</keyword>
<name>I1IV24_BRADI</name>
<reference evidence="7" key="2">
    <citation type="submission" date="2017-06" db="EMBL/GenBank/DDBJ databases">
        <title>WGS assembly of Brachypodium distachyon.</title>
        <authorList>
            <consortium name="The International Brachypodium Initiative"/>
            <person name="Lucas S."/>
            <person name="Harmon-Smith M."/>
            <person name="Lail K."/>
            <person name="Tice H."/>
            <person name="Grimwood J."/>
            <person name="Bruce D."/>
            <person name="Barry K."/>
            <person name="Shu S."/>
            <person name="Lindquist E."/>
            <person name="Wang M."/>
            <person name="Pitluck S."/>
            <person name="Vogel J.P."/>
            <person name="Garvin D.F."/>
            <person name="Mockler T.C."/>
            <person name="Schmutz J."/>
            <person name="Rokhsar D."/>
            <person name="Bevan M.W."/>
        </authorList>
    </citation>
    <scope>NUCLEOTIDE SEQUENCE</scope>
    <source>
        <strain evidence="7">Bd21</strain>
    </source>
</reference>
<dbReference type="PANTHER" id="PTHR45969">
    <property type="entry name" value="RING ZINC FINGER PROTEIN-RELATED"/>
    <property type="match status" value="1"/>
</dbReference>
<evidence type="ECO:0000259" key="6">
    <source>
        <dbReference type="PROSITE" id="PS50089"/>
    </source>
</evidence>
<evidence type="ECO:0000256" key="2">
    <source>
        <dbReference type="ARBA" id="ARBA00022771"/>
    </source>
</evidence>
<keyword evidence="5" id="KW-0472">Membrane</keyword>
<evidence type="ECO:0000256" key="5">
    <source>
        <dbReference type="SAM" id="Phobius"/>
    </source>
</evidence>